<evidence type="ECO:0000313" key="13">
    <source>
        <dbReference type="EMBL" id="SFJ61040.1"/>
    </source>
</evidence>
<dbReference type="CDD" id="cd00075">
    <property type="entry name" value="HATPase"/>
    <property type="match status" value="1"/>
</dbReference>
<keyword evidence="9" id="KW-0067">ATP-binding</keyword>
<dbReference type="SMART" id="SM00388">
    <property type="entry name" value="HisKA"/>
    <property type="match status" value="1"/>
</dbReference>
<dbReference type="PROSITE" id="PS50885">
    <property type="entry name" value="HAMP"/>
    <property type="match status" value="1"/>
</dbReference>
<dbReference type="SUPFAM" id="SSF47384">
    <property type="entry name" value="Homodimeric domain of signal transducing histidine kinase"/>
    <property type="match status" value="1"/>
</dbReference>
<dbReference type="InterPro" id="IPR003661">
    <property type="entry name" value="HisK_dim/P_dom"/>
</dbReference>
<dbReference type="Gene3D" id="3.30.565.10">
    <property type="entry name" value="Histidine kinase-like ATPase, C-terminal domain"/>
    <property type="match status" value="1"/>
</dbReference>
<reference evidence="13 14" key="1">
    <citation type="submission" date="2016-10" db="EMBL/GenBank/DDBJ databases">
        <authorList>
            <person name="de Groot N.N."/>
        </authorList>
    </citation>
    <scope>NUCLEOTIDE SEQUENCE [LARGE SCALE GENOMIC DNA]</scope>
    <source>
        <strain evidence="13 14">IBRC-M 10445</strain>
    </source>
</reference>
<dbReference type="CDD" id="cd06225">
    <property type="entry name" value="HAMP"/>
    <property type="match status" value="1"/>
</dbReference>
<feature type="domain" description="Histidine kinase" evidence="11">
    <location>
        <begin position="282"/>
        <end position="481"/>
    </location>
</feature>
<evidence type="ECO:0000256" key="8">
    <source>
        <dbReference type="ARBA" id="ARBA00022777"/>
    </source>
</evidence>
<keyword evidence="7" id="KW-0547">Nucleotide-binding</keyword>
<feature type="compositionally biased region" description="Acidic residues" evidence="10">
    <location>
        <begin position="134"/>
        <end position="166"/>
    </location>
</feature>
<comment type="subcellular location">
    <subcellularLocation>
        <location evidence="2">Cell membrane</location>
        <topology evidence="2">Multi-pass membrane protein</topology>
    </subcellularLocation>
</comment>
<dbReference type="Pfam" id="PF00672">
    <property type="entry name" value="HAMP"/>
    <property type="match status" value="1"/>
</dbReference>
<comment type="catalytic activity">
    <reaction evidence="1">
        <text>ATP + protein L-histidine = ADP + protein N-phospho-L-histidine.</text>
        <dbReference type="EC" id="2.7.13.3"/>
    </reaction>
</comment>
<evidence type="ECO:0000256" key="10">
    <source>
        <dbReference type="SAM" id="MobiDB-lite"/>
    </source>
</evidence>
<dbReference type="Proteomes" id="UP000199445">
    <property type="component" value="Unassembled WGS sequence"/>
</dbReference>
<dbReference type="Pfam" id="PF00512">
    <property type="entry name" value="HisKA"/>
    <property type="match status" value="1"/>
</dbReference>
<evidence type="ECO:0000256" key="2">
    <source>
        <dbReference type="ARBA" id="ARBA00004651"/>
    </source>
</evidence>
<dbReference type="InterPro" id="IPR036097">
    <property type="entry name" value="HisK_dim/P_sf"/>
</dbReference>
<dbReference type="Pfam" id="PF02518">
    <property type="entry name" value="HATPase_c"/>
    <property type="match status" value="1"/>
</dbReference>
<dbReference type="EMBL" id="FOSC01000004">
    <property type="protein sequence ID" value="SFJ61040.1"/>
    <property type="molecule type" value="Genomic_DNA"/>
</dbReference>
<dbReference type="GO" id="GO:0005886">
    <property type="term" value="C:plasma membrane"/>
    <property type="evidence" value="ECO:0007669"/>
    <property type="project" value="UniProtKB-SubCell"/>
</dbReference>
<keyword evidence="14" id="KW-1185">Reference proteome</keyword>
<dbReference type="GO" id="GO:0000155">
    <property type="term" value="F:phosphorelay sensor kinase activity"/>
    <property type="evidence" value="ECO:0007669"/>
    <property type="project" value="InterPro"/>
</dbReference>
<dbReference type="OrthoDB" id="9804645at2"/>
<feature type="region of interest" description="Disordered" evidence="10">
    <location>
        <begin position="131"/>
        <end position="173"/>
    </location>
</feature>
<dbReference type="InterPro" id="IPR003660">
    <property type="entry name" value="HAMP_dom"/>
</dbReference>
<dbReference type="EC" id="2.7.13.3" evidence="3"/>
<evidence type="ECO:0000259" key="12">
    <source>
        <dbReference type="PROSITE" id="PS50885"/>
    </source>
</evidence>
<dbReference type="AlphaFoldDB" id="A0A1I3SRQ3"/>
<evidence type="ECO:0000256" key="1">
    <source>
        <dbReference type="ARBA" id="ARBA00000085"/>
    </source>
</evidence>
<evidence type="ECO:0000256" key="6">
    <source>
        <dbReference type="ARBA" id="ARBA00022679"/>
    </source>
</evidence>
<evidence type="ECO:0000256" key="5">
    <source>
        <dbReference type="ARBA" id="ARBA00022553"/>
    </source>
</evidence>
<dbReference type="PRINTS" id="PR00344">
    <property type="entry name" value="BCTRLSENSOR"/>
</dbReference>
<proteinExistence type="predicted"/>
<dbReference type="InterPro" id="IPR036890">
    <property type="entry name" value="HATPase_C_sf"/>
</dbReference>
<dbReference type="PANTHER" id="PTHR44936:SF10">
    <property type="entry name" value="SENSOR PROTEIN RSTB"/>
    <property type="match status" value="1"/>
</dbReference>
<dbReference type="CDD" id="cd00082">
    <property type="entry name" value="HisKA"/>
    <property type="match status" value="1"/>
</dbReference>
<dbReference type="InterPro" id="IPR050980">
    <property type="entry name" value="2C_sensor_his_kinase"/>
</dbReference>
<gene>
    <name evidence="13" type="ORF">SAMN05216429_10453</name>
</gene>
<evidence type="ECO:0000259" key="11">
    <source>
        <dbReference type="PROSITE" id="PS50109"/>
    </source>
</evidence>
<feature type="domain" description="HAMP" evidence="12">
    <location>
        <begin position="223"/>
        <end position="274"/>
    </location>
</feature>
<keyword evidence="6" id="KW-0808">Transferase</keyword>
<evidence type="ECO:0000256" key="9">
    <source>
        <dbReference type="ARBA" id="ARBA00022840"/>
    </source>
</evidence>
<dbReference type="SMART" id="SM00387">
    <property type="entry name" value="HATPase_c"/>
    <property type="match status" value="1"/>
</dbReference>
<keyword evidence="4" id="KW-1003">Cell membrane</keyword>
<evidence type="ECO:0000313" key="14">
    <source>
        <dbReference type="Proteomes" id="UP000199445"/>
    </source>
</evidence>
<dbReference type="GO" id="GO:0005524">
    <property type="term" value="F:ATP binding"/>
    <property type="evidence" value="ECO:0007669"/>
    <property type="project" value="UniProtKB-KW"/>
</dbReference>
<dbReference type="PANTHER" id="PTHR44936">
    <property type="entry name" value="SENSOR PROTEIN CREC"/>
    <property type="match status" value="1"/>
</dbReference>
<dbReference type="PROSITE" id="PS50109">
    <property type="entry name" value="HIS_KIN"/>
    <property type="match status" value="1"/>
</dbReference>
<dbReference type="InterPro" id="IPR003594">
    <property type="entry name" value="HATPase_dom"/>
</dbReference>
<keyword evidence="5" id="KW-0597">Phosphoprotein</keyword>
<evidence type="ECO:0000256" key="3">
    <source>
        <dbReference type="ARBA" id="ARBA00012438"/>
    </source>
</evidence>
<accession>A0A1I3SRQ3</accession>
<dbReference type="RefSeq" id="WP_091702670.1">
    <property type="nucleotide sequence ID" value="NZ_BMYN01000001.1"/>
</dbReference>
<evidence type="ECO:0000256" key="7">
    <source>
        <dbReference type="ARBA" id="ARBA00022741"/>
    </source>
</evidence>
<name>A0A1I3SRQ3_9GAMM</name>
<sequence length="482" mass="53910">MRFWPRRAAGQLALLLVLVLLVAQIITIAILAGERQGALRSASLEHVLQRVADAHALLDTTDPERQERVLRALSSPTLQLSIDTTPYLPRDEGSAMAGRLAREFETPPTGMRASMEADEEECLPDRYRHREEDHDRDDDDHDEEHDEDHDEEDEHRDDEYHEEDDDRHECPPILTASLPLASGQWLNARAQPPAPSWLWLKATLTSVGITAVLLVLTLVLAIRRILHPVNELSRAARAFGRGEKIETPERGPEDIREVTRAFNEMQHQVSRAREDQARLLAALAHDLRTPITSMRLRVEMLPEGEDRNRLLDSLREMQQLAESTLDFIRGSTTEMHRKYDLESLLDSLCGDLQEMGLAVTLADGPRCVLHGQPEAARRALRNLIENAVNYGERAEVSLDCSEHEAIVTIVDQGPGIPETEYERVFQPFYRLEQSRSRDTGGAGLGLAIARTLVRAMGGDIQLARGPSGQGLQVTVTLPKGAA</sequence>
<protein>
    <recommendedName>
        <fullName evidence="3">histidine kinase</fullName>
        <ecNumber evidence="3">2.7.13.3</ecNumber>
    </recommendedName>
</protein>
<feature type="region of interest" description="Disordered" evidence="10">
    <location>
        <begin position="104"/>
        <end position="123"/>
    </location>
</feature>
<dbReference type="SUPFAM" id="SSF55874">
    <property type="entry name" value="ATPase domain of HSP90 chaperone/DNA topoisomerase II/histidine kinase"/>
    <property type="match status" value="1"/>
</dbReference>
<dbReference type="InterPro" id="IPR005467">
    <property type="entry name" value="His_kinase_dom"/>
</dbReference>
<keyword evidence="4" id="KW-0472">Membrane</keyword>
<dbReference type="InterPro" id="IPR004358">
    <property type="entry name" value="Sig_transdc_His_kin-like_C"/>
</dbReference>
<keyword evidence="8 13" id="KW-0418">Kinase</keyword>
<dbReference type="SMART" id="SM00304">
    <property type="entry name" value="HAMP"/>
    <property type="match status" value="1"/>
</dbReference>
<dbReference type="Gene3D" id="1.10.287.130">
    <property type="match status" value="1"/>
</dbReference>
<evidence type="ECO:0000256" key="4">
    <source>
        <dbReference type="ARBA" id="ARBA00022475"/>
    </source>
</evidence>
<organism evidence="13 14">
    <name type="scientific">Marinobacter persicus</name>
    <dbReference type="NCBI Taxonomy" id="930118"/>
    <lineage>
        <taxon>Bacteria</taxon>
        <taxon>Pseudomonadati</taxon>
        <taxon>Pseudomonadota</taxon>
        <taxon>Gammaproteobacteria</taxon>
        <taxon>Pseudomonadales</taxon>
        <taxon>Marinobacteraceae</taxon>
        <taxon>Marinobacter</taxon>
    </lineage>
</organism>